<comment type="subcellular location">
    <subcellularLocation>
        <location evidence="1">Cell membrane</location>
        <topology evidence="1">Multi-pass membrane protein</topology>
    </subcellularLocation>
</comment>
<keyword evidence="4" id="KW-0808">Transferase</keyword>
<feature type="transmembrane region" description="Helical" evidence="9">
    <location>
        <begin position="121"/>
        <end position="138"/>
    </location>
</feature>
<feature type="domain" description="Glycosyltransferase RgtA/B/C/D-like" evidence="10">
    <location>
        <begin position="97"/>
        <end position="258"/>
    </location>
</feature>
<evidence type="ECO:0000256" key="9">
    <source>
        <dbReference type="SAM" id="Phobius"/>
    </source>
</evidence>
<dbReference type="Proteomes" id="UP000216215">
    <property type="component" value="Unassembled WGS sequence"/>
</dbReference>
<keyword evidence="7 9" id="KW-0472">Membrane</keyword>
<name>A0AB36R971_9HYPH</name>
<sequence length="538" mass="59232">MGQPGQQLSSAPQSCNAVPPARRDDHILQKVEELIDWLADDKVGRLYVAVLVIALYFAFQTATLSLLGLWAGNGVNIDDAEQLIYLPHLAAGYGGSQPPLYNWIAWTISQGFGTSIVSLKLVRYVLLFVGFAASHAAMRRLGYKQVTAAAAMFGLMTVPLLFWEAQHSLTHSVAAFAFCAVTLLAFAHLVHVRTPLAYASFGLAAALATLAKFNDVLMLAALLSAAMTVRAYRPALVSPWILLSMAVFVLVLTPTTVWSYYHSDAIFARISKFGIADDDDGMIGIRGEGLFKIIYATASFSIVTLVIYVLGFVWKRSFPRRQDAFNAPRDKLLERALLIGLLAVLLLVLASGSTSLRNRWLLPVLFLLPLYLAARMEKLGEFGREVQRFVIALAVVTALLVTPFTWYAQLMGGEGKSRTARLDFKELYHDLRATGPVRTILGNSSWVGNFRLAEGDLVLLNPEVPELKELLQDPAVLMWLDENRPDPALVEILRQADYELSSQTGTLIGKELFGSVSGRRIYFARLHKRGSAGKSVQD</sequence>
<evidence type="ECO:0000259" key="10">
    <source>
        <dbReference type="Pfam" id="PF13231"/>
    </source>
</evidence>
<dbReference type="InterPro" id="IPR038731">
    <property type="entry name" value="RgtA/B/C-like"/>
</dbReference>
<dbReference type="PANTHER" id="PTHR33908">
    <property type="entry name" value="MANNOSYLTRANSFERASE YKCB-RELATED"/>
    <property type="match status" value="1"/>
</dbReference>
<evidence type="ECO:0000256" key="8">
    <source>
        <dbReference type="SAM" id="MobiDB-lite"/>
    </source>
</evidence>
<evidence type="ECO:0000256" key="5">
    <source>
        <dbReference type="ARBA" id="ARBA00022692"/>
    </source>
</evidence>
<feature type="region of interest" description="Disordered" evidence="8">
    <location>
        <begin position="1"/>
        <end position="20"/>
    </location>
</feature>
<evidence type="ECO:0000256" key="6">
    <source>
        <dbReference type="ARBA" id="ARBA00022989"/>
    </source>
</evidence>
<reference evidence="12" key="1">
    <citation type="submission" date="2017-08" db="EMBL/GenBank/DDBJ databases">
        <title>Mesorhizobium wenxinae sp. nov., a novel rhizobial species isolated from root nodules of chickpea (Cicer arietinum L.).</title>
        <authorList>
            <person name="Zhang J."/>
        </authorList>
    </citation>
    <scope>NUCLEOTIDE SEQUENCE [LARGE SCALE GENOMIC DNA]</scope>
    <source>
        <strain evidence="12">USDA 3392</strain>
    </source>
</reference>
<keyword evidence="12" id="KW-1185">Reference proteome</keyword>
<dbReference type="RefSeq" id="WP_095485816.1">
    <property type="nucleotide sequence ID" value="NZ_NPKI01000018.1"/>
</dbReference>
<evidence type="ECO:0000313" key="12">
    <source>
        <dbReference type="Proteomes" id="UP000216215"/>
    </source>
</evidence>
<organism evidence="11 12">
    <name type="scientific">Mesorhizobium mediterraneum</name>
    <dbReference type="NCBI Taxonomy" id="43617"/>
    <lineage>
        <taxon>Bacteria</taxon>
        <taxon>Pseudomonadati</taxon>
        <taxon>Pseudomonadota</taxon>
        <taxon>Alphaproteobacteria</taxon>
        <taxon>Hyphomicrobiales</taxon>
        <taxon>Phyllobacteriaceae</taxon>
        <taxon>Mesorhizobium</taxon>
    </lineage>
</organism>
<gene>
    <name evidence="11" type="ORF">CIT25_17625</name>
</gene>
<protein>
    <recommendedName>
        <fullName evidence="10">Glycosyltransferase RgtA/B/C/D-like domain-containing protein</fullName>
    </recommendedName>
</protein>
<feature type="transmembrane region" description="Helical" evidence="9">
    <location>
        <begin position="360"/>
        <end position="377"/>
    </location>
</feature>
<feature type="transmembrane region" description="Helical" evidence="9">
    <location>
        <begin position="293"/>
        <end position="314"/>
    </location>
</feature>
<feature type="transmembrane region" description="Helical" evidence="9">
    <location>
        <begin position="145"/>
        <end position="163"/>
    </location>
</feature>
<feature type="transmembrane region" description="Helical" evidence="9">
    <location>
        <begin position="46"/>
        <end position="71"/>
    </location>
</feature>
<keyword evidence="6 9" id="KW-1133">Transmembrane helix</keyword>
<accession>A0AB36R971</accession>
<evidence type="ECO:0000313" key="11">
    <source>
        <dbReference type="EMBL" id="PAQ01150.1"/>
    </source>
</evidence>
<dbReference type="PANTHER" id="PTHR33908:SF11">
    <property type="entry name" value="MEMBRANE PROTEIN"/>
    <property type="match status" value="1"/>
</dbReference>
<proteinExistence type="predicted"/>
<feature type="transmembrane region" description="Helical" evidence="9">
    <location>
        <begin position="240"/>
        <end position="261"/>
    </location>
</feature>
<keyword evidence="3" id="KW-0328">Glycosyltransferase</keyword>
<feature type="transmembrane region" description="Helical" evidence="9">
    <location>
        <begin position="389"/>
        <end position="408"/>
    </location>
</feature>
<evidence type="ECO:0000256" key="7">
    <source>
        <dbReference type="ARBA" id="ARBA00023136"/>
    </source>
</evidence>
<keyword evidence="2" id="KW-1003">Cell membrane</keyword>
<dbReference type="Pfam" id="PF13231">
    <property type="entry name" value="PMT_2"/>
    <property type="match status" value="1"/>
</dbReference>
<evidence type="ECO:0000256" key="4">
    <source>
        <dbReference type="ARBA" id="ARBA00022679"/>
    </source>
</evidence>
<comment type="caution">
    <text evidence="11">The sequence shown here is derived from an EMBL/GenBank/DDBJ whole genome shotgun (WGS) entry which is preliminary data.</text>
</comment>
<feature type="compositionally biased region" description="Polar residues" evidence="8">
    <location>
        <begin position="1"/>
        <end position="16"/>
    </location>
</feature>
<dbReference type="GO" id="GO:0016763">
    <property type="term" value="F:pentosyltransferase activity"/>
    <property type="evidence" value="ECO:0007669"/>
    <property type="project" value="TreeGrafter"/>
</dbReference>
<dbReference type="GO" id="GO:0005886">
    <property type="term" value="C:plasma membrane"/>
    <property type="evidence" value="ECO:0007669"/>
    <property type="project" value="UniProtKB-SubCell"/>
</dbReference>
<evidence type="ECO:0000256" key="3">
    <source>
        <dbReference type="ARBA" id="ARBA00022676"/>
    </source>
</evidence>
<keyword evidence="5 9" id="KW-0812">Transmembrane</keyword>
<dbReference type="AlphaFoldDB" id="A0AB36R971"/>
<dbReference type="GO" id="GO:0009103">
    <property type="term" value="P:lipopolysaccharide biosynthetic process"/>
    <property type="evidence" value="ECO:0007669"/>
    <property type="project" value="UniProtKB-ARBA"/>
</dbReference>
<evidence type="ECO:0000256" key="1">
    <source>
        <dbReference type="ARBA" id="ARBA00004651"/>
    </source>
</evidence>
<dbReference type="EMBL" id="NPKI01000018">
    <property type="protein sequence ID" value="PAQ01150.1"/>
    <property type="molecule type" value="Genomic_DNA"/>
</dbReference>
<feature type="transmembrane region" description="Helical" evidence="9">
    <location>
        <begin position="335"/>
        <end position="354"/>
    </location>
</feature>
<dbReference type="InterPro" id="IPR050297">
    <property type="entry name" value="LipidA_mod_glycosyltrf_83"/>
</dbReference>
<evidence type="ECO:0000256" key="2">
    <source>
        <dbReference type="ARBA" id="ARBA00022475"/>
    </source>
</evidence>
<feature type="transmembrane region" description="Helical" evidence="9">
    <location>
        <begin position="169"/>
        <end position="189"/>
    </location>
</feature>